<evidence type="ECO:0000256" key="7">
    <source>
        <dbReference type="ARBA" id="ARBA00022741"/>
    </source>
</evidence>
<dbReference type="InterPro" id="IPR000014">
    <property type="entry name" value="PAS"/>
</dbReference>
<dbReference type="InterPro" id="IPR000700">
    <property type="entry name" value="PAS-assoc_C"/>
</dbReference>
<dbReference type="PROSITE" id="PS50112">
    <property type="entry name" value="PAS"/>
    <property type="match status" value="1"/>
</dbReference>
<keyword evidence="7" id="KW-0547">Nucleotide-binding</keyword>
<dbReference type="PANTHER" id="PTHR42878:SF7">
    <property type="entry name" value="SENSOR HISTIDINE KINASE GLRK"/>
    <property type="match status" value="1"/>
</dbReference>
<feature type="transmembrane region" description="Helical" evidence="13">
    <location>
        <begin position="6"/>
        <end position="28"/>
    </location>
</feature>
<dbReference type="GO" id="GO:0007234">
    <property type="term" value="P:osmosensory signaling via phosphorelay pathway"/>
    <property type="evidence" value="ECO:0007669"/>
    <property type="project" value="TreeGrafter"/>
</dbReference>
<proteinExistence type="predicted"/>
<dbReference type="PROSITE" id="PS50109">
    <property type="entry name" value="HIS_KIN"/>
    <property type="match status" value="1"/>
</dbReference>
<evidence type="ECO:0000256" key="6">
    <source>
        <dbReference type="ARBA" id="ARBA00022692"/>
    </source>
</evidence>
<dbReference type="GO" id="GO:0000155">
    <property type="term" value="F:phosphorelay sensor kinase activity"/>
    <property type="evidence" value="ECO:0007669"/>
    <property type="project" value="InterPro"/>
</dbReference>
<keyword evidence="8 17" id="KW-0418">Kinase</keyword>
<feature type="transmembrane region" description="Helical" evidence="13">
    <location>
        <begin position="40"/>
        <end position="68"/>
    </location>
</feature>
<dbReference type="InterPro" id="IPR025201">
    <property type="entry name" value="KdpD_TM"/>
</dbReference>
<dbReference type="Gene3D" id="1.10.287.130">
    <property type="match status" value="1"/>
</dbReference>
<dbReference type="PRINTS" id="PR00344">
    <property type="entry name" value="BCTRLSENSOR"/>
</dbReference>
<evidence type="ECO:0000256" key="11">
    <source>
        <dbReference type="ARBA" id="ARBA00023012"/>
    </source>
</evidence>
<dbReference type="GO" id="GO:0016020">
    <property type="term" value="C:membrane"/>
    <property type="evidence" value="ECO:0007669"/>
    <property type="project" value="UniProtKB-SubCell"/>
</dbReference>
<evidence type="ECO:0000313" key="17">
    <source>
        <dbReference type="EMBL" id="KKS96360.1"/>
    </source>
</evidence>
<dbReference type="InterPro" id="IPR036097">
    <property type="entry name" value="HisK_dim/P_sf"/>
</dbReference>
<evidence type="ECO:0000313" key="18">
    <source>
        <dbReference type="Proteomes" id="UP000034894"/>
    </source>
</evidence>
<dbReference type="NCBIfam" id="TIGR00229">
    <property type="entry name" value="sensory_box"/>
    <property type="match status" value="1"/>
</dbReference>
<dbReference type="PANTHER" id="PTHR42878">
    <property type="entry name" value="TWO-COMPONENT HISTIDINE KINASE"/>
    <property type="match status" value="1"/>
</dbReference>
<dbReference type="CDD" id="cd00082">
    <property type="entry name" value="HisKA"/>
    <property type="match status" value="1"/>
</dbReference>
<dbReference type="Pfam" id="PF13426">
    <property type="entry name" value="PAS_9"/>
    <property type="match status" value="1"/>
</dbReference>
<dbReference type="EC" id="2.7.13.3" evidence="3"/>
<evidence type="ECO:0000256" key="5">
    <source>
        <dbReference type="ARBA" id="ARBA00022679"/>
    </source>
</evidence>
<dbReference type="Gene3D" id="3.30.565.10">
    <property type="entry name" value="Histidine kinase-like ATPase, C-terminal domain"/>
    <property type="match status" value="1"/>
</dbReference>
<evidence type="ECO:0000256" key="8">
    <source>
        <dbReference type="ARBA" id="ARBA00022777"/>
    </source>
</evidence>
<dbReference type="InterPro" id="IPR001610">
    <property type="entry name" value="PAC"/>
</dbReference>
<gene>
    <name evidence="17" type="ORF">UV73_C0011G0032</name>
</gene>
<evidence type="ECO:0000256" key="13">
    <source>
        <dbReference type="SAM" id="Phobius"/>
    </source>
</evidence>
<dbReference type="InterPro" id="IPR035965">
    <property type="entry name" value="PAS-like_dom_sf"/>
</dbReference>
<evidence type="ECO:0000256" key="4">
    <source>
        <dbReference type="ARBA" id="ARBA00022553"/>
    </source>
</evidence>
<dbReference type="Pfam" id="PF13493">
    <property type="entry name" value="DUF4118"/>
    <property type="match status" value="1"/>
</dbReference>
<dbReference type="InterPro" id="IPR005467">
    <property type="entry name" value="His_kinase_dom"/>
</dbReference>
<evidence type="ECO:0000256" key="10">
    <source>
        <dbReference type="ARBA" id="ARBA00022989"/>
    </source>
</evidence>
<evidence type="ECO:0000259" key="16">
    <source>
        <dbReference type="PROSITE" id="PS50113"/>
    </source>
</evidence>
<dbReference type="InterPro" id="IPR003594">
    <property type="entry name" value="HATPase_dom"/>
</dbReference>
<dbReference type="STRING" id="1618443.UV73_C0011G0032"/>
<dbReference type="GO" id="GO:0005524">
    <property type="term" value="F:ATP binding"/>
    <property type="evidence" value="ECO:0007669"/>
    <property type="project" value="UniProtKB-KW"/>
</dbReference>
<evidence type="ECO:0000259" key="15">
    <source>
        <dbReference type="PROSITE" id="PS50112"/>
    </source>
</evidence>
<dbReference type="InterPro" id="IPR003661">
    <property type="entry name" value="HisK_dim/P_dom"/>
</dbReference>
<keyword evidence="4" id="KW-0597">Phosphoprotein</keyword>
<dbReference type="SUPFAM" id="SSF47384">
    <property type="entry name" value="Homodimeric domain of signal transducing histidine kinase"/>
    <property type="match status" value="1"/>
</dbReference>
<dbReference type="GO" id="GO:0000156">
    <property type="term" value="F:phosphorelay response regulator activity"/>
    <property type="evidence" value="ECO:0007669"/>
    <property type="project" value="TreeGrafter"/>
</dbReference>
<dbReference type="Pfam" id="PF02518">
    <property type="entry name" value="HATPase_c"/>
    <property type="match status" value="1"/>
</dbReference>
<dbReference type="InterPro" id="IPR004358">
    <property type="entry name" value="Sig_transdc_His_kin-like_C"/>
</dbReference>
<dbReference type="FunFam" id="1.10.287.130:FF:000001">
    <property type="entry name" value="Two-component sensor histidine kinase"/>
    <property type="match status" value="1"/>
</dbReference>
<keyword evidence="9" id="KW-0067">ATP-binding</keyword>
<dbReference type="CDD" id="cd00075">
    <property type="entry name" value="HATPase"/>
    <property type="match status" value="1"/>
</dbReference>
<keyword evidence="12 13" id="KW-0472">Membrane</keyword>
<evidence type="ECO:0000259" key="14">
    <source>
        <dbReference type="PROSITE" id="PS50109"/>
    </source>
</evidence>
<dbReference type="AlphaFoldDB" id="A0A0G1DEN2"/>
<comment type="subcellular location">
    <subcellularLocation>
        <location evidence="2">Membrane</location>
        <topology evidence="2">Multi-pass membrane protein</topology>
    </subcellularLocation>
</comment>
<feature type="transmembrane region" description="Helical" evidence="13">
    <location>
        <begin position="88"/>
        <end position="105"/>
    </location>
</feature>
<keyword evidence="10 13" id="KW-1133">Transmembrane helix</keyword>
<dbReference type="SUPFAM" id="SSF55874">
    <property type="entry name" value="ATPase domain of HSP90 chaperone/DNA topoisomerase II/histidine kinase"/>
    <property type="match status" value="1"/>
</dbReference>
<dbReference type="FunFam" id="3.30.565.10:FF:000006">
    <property type="entry name" value="Sensor histidine kinase WalK"/>
    <property type="match status" value="1"/>
</dbReference>
<feature type="domain" description="Histidine kinase" evidence="14">
    <location>
        <begin position="242"/>
        <end position="457"/>
    </location>
</feature>
<dbReference type="SMART" id="SM00086">
    <property type="entry name" value="PAC"/>
    <property type="match status" value="1"/>
</dbReference>
<keyword evidence="6 13" id="KW-0812">Transmembrane</keyword>
<accession>A0A0G1DEN2</accession>
<dbReference type="InterPro" id="IPR050351">
    <property type="entry name" value="BphY/WalK/GraS-like"/>
</dbReference>
<dbReference type="InterPro" id="IPR038318">
    <property type="entry name" value="KdpD_sf"/>
</dbReference>
<comment type="catalytic activity">
    <reaction evidence="1">
        <text>ATP + protein L-histidine = ADP + protein N-phospho-L-histidine.</text>
        <dbReference type="EC" id="2.7.13.3"/>
    </reaction>
</comment>
<dbReference type="SMART" id="SM00388">
    <property type="entry name" value="HisKA"/>
    <property type="match status" value="1"/>
</dbReference>
<keyword evidence="11" id="KW-0902">Two-component regulatory system</keyword>
<dbReference type="EMBL" id="LCFP01000011">
    <property type="protein sequence ID" value="KKS96360.1"/>
    <property type="molecule type" value="Genomic_DNA"/>
</dbReference>
<dbReference type="SUPFAM" id="SSF55785">
    <property type="entry name" value="PYP-like sensor domain (PAS domain)"/>
    <property type="match status" value="1"/>
</dbReference>
<evidence type="ECO:0000256" key="9">
    <source>
        <dbReference type="ARBA" id="ARBA00022840"/>
    </source>
</evidence>
<dbReference type="SMART" id="SM00091">
    <property type="entry name" value="PAS"/>
    <property type="match status" value="1"/>
</dbReference>
<dbReference type="GO" id="GO:0030295">
    <property type="term" value="F:protein kinase activator activity"/>
    <property type="evidence" value="ECO:0007669"/>
    <property type="project" value="TreeGrafter"/>
</dbReference>
<dbReference type="InterPro" id="IPR036890">
    <property type="entry name" value="HATPase_C_sf"/>
</dbReference>
<dbReference type="PROSITE" id="PS50113">
    <property type="entry name" value="PAC"/>
    <property type="match status" value="1"/>
</dbReference>
<dbReference type="Pfam" id="PF00512">
    <property type="entry name" value="HisKA"/>
    <property type="match status" value="1"/>
</dbReference>
<dbReference type="SMART" id="SM00387">
    <property type="entry name" value="HATPase_c"/>
    <property type="match status" value="1"/>
</dbReference>
<evidence type="ECO:0000256" key="1">
    <source>
        <dbReference type="ARBA" id="ARBA00000085"/>
    </source>
</evidence>
<dbReference type="Proteomes" id="UP000034894">
    <property type="component" value="Unassembled WGS sequence"/>
</dbReference>
<dbReference type="CDD" id="cd00130">
    <property type="entry name" value="PAS"/>
    <property type="match status" value="1"/>
</dbReference>
<reference evidence="17 18" key="1">
    <citation type="journal article" date="2015" name="Nature">
        <title>rRNA introns, odd ribosomes, and small enigmatic genomes across a large radiation of phyla.</title>
        <authorList>
            <person name="Brown C.T."/>
            <person name="Hug L.A."/>
            <person name="Thomas B.C."/>
            <person name="Sharon I."/>
            <person name="Castelle C.J."/>
            <person name="Singh A."/>
            <person name="Wilkins M.J."/>
            <person name="Williams K.H."/>
            <person name="Banfield J.F."/>
        </authorList>
    </citation>
    <scope>NUCLEOTIDE SEQUENCE [LARGE SCALE GENOMIC DNA]</scope>
</reference>
<evidence type="ECO:0000256" key="12">
    <source>
        <dbReference type="ARBA" id="ARBA00023136"/>
    </source>
</evidence>
<evidence type="ECO:0000256" key="3">
    <source>
        <dbReference type="ARBA" id="ARBA00012438"/>
    </source>
</evidence>
<organism evidence="17 18">
    <name type="scientific">Candidatus Gottesmanbacteria bacterium GW2011_GWA2_43_14</name>
    <dbReference type="NCBI Taxonomy" id="1618443"/>
    <lineage>
        <taxon>Bacteria</taxon>
        <taxon>Candidatus Gottesmaniibacteriota</taxon>
    </lineage>
</organism>
<dbReference type="Gene3D" id="3.30.450.20">
    <property type="entry name" value="PAS domain"/>
    <property type="match status" value="1"/>
</dbReference>
<feature type="domain" description="PAC" evidence="16">
    <location>
        <begin position="184"/>
        <end position="238"/>
    </location>
</feature>
<sequence>MLKTYSAPMALFLTFLSVILCTITRILLIPFIGGQFPYLIFFPAIFIAAGYGGFFYGFLSTVLCLIMIKSYIIPYTLTDGVASYADEIGMLFFLVIGIQVSWFLSKFRDSKQELRKFYSAVEQAELAIFITDKKGIIEYINPAFEKITQYSRQEVIGNSPRIIKSGKHDRDFYNNLWKTITGGETFQDTMINKKKNGQLFYVAHSITPIKDNLGNIRYFVGIWRDITEQKEIENRKDEFISIASHELKTPLTSIKGYVQIIREKLKNDKPSQFKTYISRMDTQVNFMTDLVYELLDVTRIQAGKLTLNKHSFSLNNLIRETVRDMKITTKTKIDYVNGKPVRITADKDRLAQVLKNLISNAIKYSHKGKKIVISSDIQDGQALISVRDFGIGIPVEEQQKIFGRFYQIKKNRIKGDASFGIGLYISDDIIKQHGGRIQVASTPGKGSEFTIFLPLTSNGQKKKI</sequence>
<dbReference type="Gene3D" id="1.20.120.620">
    <property type="entry name" value="Backbone structure of the membrane domain of e. Coli histidine kinase receptor kdpd"/>
    <property type="match status" value="1"/>
</dbReference>
<protein>
    <recommendedName>
        <fullName evidence="3">histidine kinase</fullName>
        <ecNumber evidence="3">2.7.13.3</ecNumber>
    </recommendedName>
</protein>
<evidence type="ECO:0000256" key="2">
    <source>
        <dbReference type="ARBA" id="ARBA00004141"/>
    </source>
</evidence>
<keyword evidence="5" id="KW-0808">Transferase</keyword>
<name>A0A0G1DEN2_9BACT</name>
<comment type="caution">
    <text evidence="17">The sequence shown here is derived from an EMBL/GenBank/DDBJ whole genome shotgun (WGS) entry which is preliminary data.</text>
</comment>
<feature type="domain" description="PAS" evidence="15">
    <location>
        <begin position="113"/>
        <end position="159"/>
    </location>
</feature>